<gene>
    <name evidence="2" type="ORF">FO442_09965</name>
</gene>
<evidence type="ECO:0000313" key="3">
    <source>
        <dbReference type="Proteomes" id="UP000316008"/>
    </source>
</evidence>
<evidence type="ECO:0000313" key="2">
    <source>
        <dbReference type="EMBL" id="TSJ44913.1"/>
    </source>
</evidence>
<organism evidence="2 3">
    <name type="scientific">Fluviicola chungangensis</name>
    <dbReference type="NCBI Taxonomy" id="2597671"/>
    <lineage>
        <taxon>Bacteria</taxon>
        <taxon>Pseudomonadati</taxon>
        <taxon>Bacteroidota</taxon>
        <taxon>Flavobacteriia</taxon>
        <taxon>Flavobacteriales</taxon>
        <taxon>Crocinitomicaceae</taxon>
        <taxon>Fluviicola</taxon>
    </lineage>
</organism>
<keyword evidence="3" id="KW-1185">Reference proteome</keyword>
<reference evidence="2 3" key="1">
    <citation type="submission" date="2019-07" db="EMBL/GenBank/DDBJ databases">
        <authorList>
            <person name="Huq M.A."/>
        </authorList>
    </citation>
    <scope>NUCLEOTIDE SEQUENCE [LARGE SCALE GENOMIC DNA]</scope>
    <source>
        <strain evidence="2 3">MAH-3</strain>
    </source>
</reference>
<proteinExistence type="predicted"/>
<evidence type="ECO:0000259" key="1">
    <source>
        <dbReference type="Pfam" id="PF14065"/>
    </source>
</evidence>
<dbReference type="EMBL" id="VLPL01000004">
    <property type="protein sequence ID" value="TSJ44913.1"/>
    <property type="molecule type" value="Genomic_DNA"/>
</dbReference>
<name>A0A556MYK2_9FLAO</name>
<dbReference type="Pfam" id="PF14065">
    <property type="entry name" value="Pvc16_N"/>
    <property type="match status" value="1"/>
</dbReference>
<comment type="caution">
    <text evidence="2">The sequence shown here is derived from an EMBL/GenBank/DDBJ whole genome shotgun (WGS) entry which is preliminary data.</text>
</comment>
<dbReference type="OrthoDB" id="7560784at2"/>
<sequence>MIFEALQLLSRQLNDYLKIRFRLTEDIVFISPVKDPSKSFPNRVAISLIGVERETVISTYTPIRSVSDATFGSINPPIWINLHVLVSVIFQEKQYEESIRLLSGVMSFIQRNQIILTGDEGKKLTLEIMNLNMHELSNLWSISGENYYPSVVCKIRGTEITGNEITDISYAISQPSSNTKLQ</sequence>
<feature type="domain" description="Pvc16 N-terminal" evidence="1">
    <location>
        <begin position="7"/>
        <end position="167"/>
    </location>
</feature>
<dbReference type="Proteomes" id="UP000316008">
    <property type="component" value="Unassembled WGS sequence"/>
</dbReference>
<dbReference type="AlphaFoldDB" id="A0A556MYK2"/>
<dbReference type="InterPro" id="IPR025351">
    <property type="entry name" value="Pvc16_N"/>
</dbReference>
<protein>
    <submittedName>
        <fullName evidence="2">DUF4255 domain-containing protein</fullName>
    </submittedName>
</protein>
<accession>A0A556MYK2</accession>
<dbReference type="RefSeq" id="WP_144333027.1">
    <property type="nucleotide sequence ID" value="NZ_VLPL01000004.1"/>
</dbReference>